<keyword evidence="8" id="KW-0753">Steroid metabolism</keyword>
<organism evidence="13 14">
    <name type="scientific">Gordonia hirsuta DSM 44140 = NBRC 16056</name>
    <dbReference type="NCBI Taxonomy" id="1121927"/>
    <lineage>
        <taxon>Bacteria</taxon>
        <taxon>Bacillati</taxon>
        <taxon>Actinomycetota</taxon>
        <taxon>Actinomycetes</taxon>
        <taxon>Mycobacteriales</taxon>
        <taxon>Gordoniaceae</taxon>
        <taxon>Gordonia</taxon>
    </lineage>
</organism>
<keyword evidence="4" id="KW-0442">Lipid degradation</keyword>
<evidence type="ECO:0000256" key="1">
    <source>
        <dbReference type="ARBA" id="ARBA00001962"/>
    </source>
</evidence>
<evidence type="ECO:0000256" key="9">
    <source>
        <dbReference type="ARBA" id="ARBA00030944"/>
    </source>
</evidence>
<comment type="cofactor">
    <cofactor evidence="1">
        <name>Fe cation</name>
        <dbReference type="ChEBI" id="CHEBI:24875"/>
    </cofactor>
</comment>
<name>L7LBA6_9ACTN</name>
<dbReference type="EMBL" id="BANT01000028">
    <property type="protein sequence ID" value="GAC57996.1"/>
    <property type="molecule type" value="Genomic_DNA"/>
</dbReference>
<dbReference type="Proteomes" id="UP000053405">
    <property type="component" value="Unassembled WGS sequence"/>
</dbReference>
<dbReference type="GO" id="GO:0016042">
    <property type="term" value="P:lipid catabolic process"/>
    <property type="evidence" value="ECO:0007669"/>
    <property type="project" value="UniProtKB-KW"/>
</dbReference>
<dbReference type="Gene3D" id="3.90.380.10">
    <property type="entry name" value="Naphthalene 1,2-dioxygenase Alpha Subunit, Chain A, domain 1"/>
    <property type="match status" value="1"/>
</dbReference>
<proteinExistence type="predicted"/>
<dbReference type="PROSITE" id="PS51296">
    <property type="entry name" value="RIESKE"/>
    <property type="match status" value="1"/>
</dbReference>
<evidence type="ECO:0000256" key="5">
    <source>
        <dbReference type="ARBA" id="ARBA00023002"/>
    </source>
</evidence>
<evidence type="ECO:0000313" key="14">
    <source>
        <dbReference type="Proteomes" id="UP000053405"/>
    </source>
</evidence>
<dbReference type="SUPFAM" id="SSF50022">
    <property type="entry name" value="ISP domain"/>
    <property type="match status" value="1"/>
</dbReference>
<keyword evidence="7" id="KW-0411">Iron-sulfur</keyword>
<dbReference type="GO" id="GO:0004497">
    <property type="term" value="F:monooxygenase activity"/>
    <property type="evidence" value="ECO:0007669"/>
    <property type="project" value="UniProtKB-ARBA"/>
</dbReference>
<dbReference type="GO" id="GO:0046872">
    <property type="term" value="F:metal ion binding"/>
    <property type="evidence" value="ECO:0007669"/>
    <property type="project" value="UniProtKB-KW"/>
</dbReference>
<dbReference type="GO" id="GO:0008203">
    <property type="term" value="P:cholesterol metabolic process"/>
    <property type="evidence" value="ECO:0007669"/>
    <property type="project" value="InterPro"/>
</dbReference>
<comment type="subunit">
    <text evidence="10">Homotrimer. The two-component system 3-ketosteroid-9-alpha-monooxygenase is composed of an oxygenase component KshA and a reductase component KshB.</text>
</comment>
<dbReference type="SUPFAM" id="SSF55961">
    <property type="entry name" value="Bet v1-like"/>
    <property type="match status" value="1"/>
</dbReference>
<reference evidence="13 14" key="1">
    <citation type="submission" date="2012-12" db="EMBL/GenBank/DDBJ databases">
        <title>Whole genome shotgun sequence of Gordonia hirsuta NBRC 16056.</title>
        <authorList>
            <person name="Isaki-Nakamura S."/>
            <person name="Hosoyama A."/>
            <person name="Tsuchikane K."/>
            <person name="Katsumata H."/>
            <person name="Baba S."/>
            <person name="Yamazaki S."/>
            <person name="Fujita N."/>
        </authorList>
    </citation>
    <scope>NUCLEOTIDE SEQUENCE [LARGE SCALE GENOMIC DNA]</scope>
    <source>
        <strain evidence="13 14">NBRC 16056</strain>
    </source>
</reference>
<dbReference type="GO" id="GO:0051537">
    <property type="term" value="F:2 iron, 2 sulfur cluster binding"/>
    <property type="evidence" value="ECO:0007669"/>
    <property type="project" value="UniProtKB-KW"/>
</dbReference>
<keyword evidence="3" id="KW-0479">Metal-binding</keyword>
<keyword evidence="5" id="KW-0560">Oxidoreductase</keyword>
<accession>L7LBA6</accession>
<gene>
    <name evidence="13" type="primary">kshA</name>
    <name evidence="13" type="ORF">GOHSU_28_00510</name>
</gene>
<protein>
    <recommendedName>
        <fullName evidence="9">Rieske-type oxygenase</fullName>
    </recommendedName>
</protein>
<evidence type="ECO:0000256" key="3">
    <source>
        <dbReference type="ARBA" id="ARBA00022723"/>
    </source>
</evidence>
<keyword evidence="6" id="KW-0408">Iron</keyword>
<evidence type="ECO:0000313" key="13">
    <source>
        <dbReference type="EMBL" id="GAC57996.1"/>
    </source>
</evidence>
<dbReference type="InterPro" id="IPR050584">
    <property type="entry name" value="Cholesterol_7-desaturase"/>
</dbReference>
<evidence type="ECO:0000256" key="7">
    <source>
        <dbReference type="ARBA" id="ARBA00023014"/>
    </source>
</evidence>
<feature type="compositionally biased region" description="Low complexity" evidence="11">
    <location>
        <begin position="398"/>
        <end position="413"/>
    </location>
</feature>
<evidence type="ECO:0000256" key="8">
    <source>
        <dbReference type="ARBA" id="ARBA00023221"/>
    </source>
</evidence>
<dbReference type="Gene3D" id="2.102.10.10">
    <property type="entry name" value="Rieske [2Fe-2S] iron-sulphur domain"/>
    <property type="match status" value="1"/>
</dbReference>
<evidence type="ECO:0000256" key="6">
    <source>
        <dbReference type="ARBA" id="ARBA00023004"/>
    </source>
</evidence>
<dbReference type="GO" id="GO:0016705">
    <property type="term" value="F:oxidoreductase activity, acting on paired donors, with incorporation or reduction of molecular oxygen"/>
    <property type="evidence" value="ECO:0007669"/>
    <property type="project" value="UniProtKB-ARBA"/>
</dbReference>
<dbReference type="Pfam" id="PF19298">
    <property type="entry name" value="KshA_C"/>
    <property type="match status" value="1"/>
</dbReference>
<evidence type="ECO:0000259" key="12">
    <source>
        <dbReference type="PROSITE" id="PS51296"/>
    </source>
</evidence>
<feature type="domain" description="Rieske" evidence="12">
    <location>
        <begin position="44"/>
        <end position="146"/>
    </location>
</feature>
<evidence type="ECO:0000256" key="2">
    <source>
        <dbReference type="ARBA" id="ARBA00022714"/>
    </source>
</evidence>
<dbReference type="InterPro" id="IPR017941">
    <property type="entry name" value="Rieske_2Fe-2S"/>
</dbReference>
<dbReference type="eggNOG" id="COG4638">
    <property type="taxonomic scope" value="Bacteria"/>
</dbReference>
<evidence type="ECO:0000256" key="11">
    <source>
        <dbReference type="SAM" id="MobiDB-lite"/>
    </source>
</evidence>
<dbReference type="PANTHER" id="PTHR21266">
    <property type="entry name" value="IRON-SULFUR DOMAIN CONTAINING PROTEIN"/>
    <property type="match status" value="1"/>
</dbReference>
<dbReference type="InterPro" id="IPR036922">
    <property type="entry name" value="Rieske_2Fe-2S_sf"/>
</dbReference>
<dbReference type="AlphaFoldDB" id="L7LBA6"/>
<feature type="region of interest" description="Disordered" evidence="11">
    <location>
        <begin position="392"/>
        <end position="413"/>
    </location>
</feature>
<keyword evidence="8" id="KW-0443">Lipid metabolism</keyword>
<dbReference type="PANTHER" id="PTHR21266:SF60">
    <property type="entry name" value="3-KETOSTEROID-9-ALPHA-MONOOXYGENASE, OXYGENASE COMPONENT"/>
    <property type="match status" value="1"/>
</dbReference>
<dbReference type="STRING" id="1121927.GOHSU_28_00510"/>
<dbReference type="Pfam" id="PF00355">
    <property type="entry name" value="Rieske"/>
    <property type="match status" value="1"/>
</dbReference>
<comment type="caution">
    <text evidence="13">The sequence shown here is derived from an EMBL/GenBank/DDBJ whole genome shotgun (WGS) entry which is preliminary data.</text>
</comment>
<dbReference type="InterPro" id="IPR045605">
    <property type="entry name" value="KshA-like_C"/>
</dbReference>
<sequence>MWNVFYYWHINAVHKEGGLTMTTTDTGIREIDTGTPPTRFARGWHCIGLVDEYTDGKPHSLEIFGTKLVVWADTAGEVKALDAYCRHMGADLSKGQVRGDNVACPFHGWQWNGKGRCAQVPYAKRNPKLAKTRTWPTMQRNGQVFVYNDPEGNPPPEDCIIPEVAEYGDQGWTDWKWNTLVIEGSNCREIIDNVVDMAHFFYVHYALPDYFKNVFEGQTAAQYMNSHGRPDVGISAAYGDTRLESIAAYYGPSYMLNPMVQYYGEYAVETILTNCHYPIDANSFVLMFGVMAKIPEGLSPEQADKMADKITAGIEVGFLQDVEIWKHKTRIDNPLLVEEDGPVYQLRRWYEQFYVDIDDVTDEMTDRFEYEIDTSKALENWNIEIQENLSRQAEERAAQQAAEAATATENSSL</sequence>
<keyword evidence="14" id="KW-1185">Reference proteome</keyword>
<keyword evidence="2" id="KW-0001">2Fe-2S</keyword>
<evidence type="ECO:0000256" key="10">
    <source>
        <dbReference type="ARBA" id="ARBA00046982"/>
    </source>
</evidence>
<evidence type="ECO:0000256" key="4">
    <source>
        <dbReference type="ARBA" id="ARBA00022963"/>
    </source>
</evidence>